<keyword evidence="4" id="KW-1185">Reference proteome</keyword>
<feature type="coiled-coil region" evidence="1">
    <location>
        <begin position="250"/>
        <end position="277"/>
    </location>
</feature>
<reference evidence="3 4" key="1">
    <citation type="journal article" date="2015" name="Proc. Natl. Acad. Sci. U.S.A.">
        <title>The resurrection genome of Boea hygrometrica: A blueprint for survival of dehydration.</title>
        <authorList>
            <person name="Xiao L."/>
            <person name="Yang G."/>
            <person name="Zhang L."/>
            <person name="Yang X."/>
            <person name="Zhao S."/>
            <person name="Ji Z."/>
            <person name="Zhou Q."/>
            <person name="Hu M."/>
            <person name="Wang Y."/>
            <person name="Chen M."/>
            <person name="Xu Y."/>
            <person name="Jin H."/>
            <person name="Xiao X."/>
            <person name="Hu G."/>
            <person name="Bao F."/>
            <person name="Hu Y."/>
            <person name="Wan P."/>
            <person name="Li L."/>
            <person name="Deng X."/>
            <person name="Kuang T."/>
            <person name="Xiang C."/>
            <person name="Zhu J.K."/>
            <person name="Oliver M.J."/>
            <person name="He Y."/>
        </authorList>
    </citation>
    <scope>NUCLEOTIDE SEQUENCE [LARGE SCALE GENOMIC DNA]</scope>
    <source>
        <strain evidence="4">cv. XS01</strain>
    </source>
</reference>
<evidence type="ECO:0000313" key="3">
    <source>
        <dbReference type="EMBL" id="KZV58107.1"/>
    </source>
</evidence>
<keyword evidence="1" id="KW-0175">Coiled coil</keyword>
<dbReference type="AlphaFoldDB" id="A0A2Z7DDP2"/>
<evidence type="ECO:0000313" key="4">
    <source>
        <dbReference type="Proteomes" id="UP000250235"/>
    </source>
</evidence>
<feature type="region of interest" description="Disordered" evidence="2">
    <location>
        <begin position="304"/>
        <end position="370"/>
    </location>
</feature>
<dbReference type="OrthoDB" id="1227218at2759"/>
<sequence length="457" mass="50433">MDNAGMVAMLESLVATGLKGFLGCPAVIHEAELLEFFANGSVRDGLVVSTVNGVSVEISEQLLAETFELPMEVLTDLLEIPKDLVFYAKSIISFYGEPVSISGKKKEMNIEFRLLCDIMVKTISVKAGSFDAFLWRTISVATNAQLFLDYHPHSSSTSTDSSLHFDDNEIRLEDEVASPHIPIPAVASNISETLAQIRASVDQIRFEQLRSKDDVDRLRDTLLMHIRDIEKKSTKRFDELDRIAAAAIDNVDVRREVKEIHAKIDDLDRQVATIRNEQLDFRVKAEENYLNMSTQLGDIVDFLRGGDAKKGQGSSSRPQPPPDNNSRPSGRTGGSGIGAQGHSRPGLGSGNRGSGSGISQSKGNRSGCSKRRSSVVSRLCVTCQHNSAAGYSRQKQEFQQLGTYFSSKYFQQLDTVILIQSLQPVVISQFAKREIFQALDILSAVGIISRWYNQPMV</sequence>
<proteinExistence type="predicted"/>
<evidence type="ECO:0000256" key="2">
    <source>
        <dbReference type="SAM" id="MobiDB-lite"/>
    </source>
</evidence>
<gene>
    <name evidence="3" type="ORF">F511_34619</name>
</gene>
<dbReference type="Proteomes" id="UP000250235">
    <property type="component" value="Unassembled WGS sequence"/>
</dbReference>
<protein>
    <submittedName>
        <fullName evidence="3">Uncharacterized protein</fullName>
    </submittedName>
</protein>
<feature type="compositionally biased region" description="Gly residues" evidence="2">
    <location>
        <begin position="347"/>
        <end position="356"/>
    </location>
</feature>
<name>A0A2Z7DDP2_9LAMI</name>
<organism evidence="3 4">
    <name type="scientific">Dorcoceras hygrometricum</name>
    <dbReference type="NCBI Taxonomy" id="472368"/>
    <lineage>
        <taxon>Eukaryota</taxon>
        <taxon>Viridiplantae</taxon>
        <taxon>Streptophyta</taxon>
        <taxon>Embryophyta</taxon>
        <taxon>Tracheophyta</taxon>
        <taxon>Spermatophyta</taxon>
        <taxon>Magnoliopsida</taxon>
        <taxon>eudicotyledons</taxon>
        <taxon>Gunneridae</taxon>
        <taxon>Pentapetalae</taxon>
        <taxon>asterids</taxon>
        <taxon>lamiids</taxon>
        <taxon>Lamiales</taxon>
        <taxon>Gesneriaceae</taxon>
        <taxon>Didymocarpoideae</taxon>
        <taxon>Trichosporeae</taxon>
        <taxon>Loxocarpinae</taxon>
        <taxon>Dorcoceras</taxon>
    </lineage>
</organism>
<accession>A0A2Z7DDP2</accession>
<dbReference type="EMBL" id="KQ986847">
    <property type="protein sequence ID" value="KZV58107.1"/>
    <property type="molecule type" value="Genomic_DNA"/>
</dbReference>
<evidence type="ECO:0000256" key="1">
    <source>
        <dbReference type="SAM" id="Coils"/>
    </source>
</evidence>